<comment type="catalytic activity">
    <reaction evidence="1 4">
        <text>[protein]-peptidylproline (omega=180) = [protein]-peptidylproline (omega=0)</text>
        <dbReference type="Rhea" id="RHEA:16237"/>
        <dbReference type="Rhea" id="RHEA-COMP:10747"/>
        <dbReference type="Rhea" id="RHEA-COMP:10748"/>
        <dbReference type="ChEBI" id="CHEBI:83833"/>
        <dbReference type="ChEBI" id="CHEBI:83834"/>
        <dbReference type="EC" id="5.2.1.8"/>
    </reaction>
</comment>
<dbReference type="GO" id="GO:0003755">
    <property type="term" value="F:peptidyl-prolyl cis-trans isomerase activity"/>
    <property type="evidence" value="ECO:0007669"/>
    <property type="project" value="UniProtKB-KW"/>
</dbReference>
<dbReference type="InterPro" id="IPR001179">
    <property type="entry name" value="PPIase_FKBP_dom"/>
</dbReference>
<keyword evidence="4" id="KW-0413">Isomerase</keyword>
<evidence type="ECO:0000313" key="6">
    <source>
        <dbReference type="EMBL" id="TBN13006.1"/>
    </source>
</evidence>
<dbReference type="AlphaFoldDB" id="A0A4V2JAK4"/>
<dbReference type="InterPro" id="IPR046357">
    <property type="entry name" value="PPIase_dom_sf"/>
</dbReference>
<dbReference type="OrthoDB" id="1424215at2"/>
<reference evidence="6 7" key="1">
    <citation type="journal article" date="2015" name="Int. J. Syst. Evol. Microbiol.">
        <title>Hyunsoonleella pacifica sp. nov., isolated from seawater of South Pacific Gyre.</title>
        <authorList>
            <person name="Gao X."/>
            <person name="Zhang Z."/>
            <person name="Dai X."/>
            <person name="Zhang X.H."/>
        </authorList>
    </citation>
    <scope>NUCLEOTIDE SEQUENCE [LARGE SCALE GENOMIC DNA]</scope>
    <source>
        <strain evidence="6 7">SW033</strain>
    </source>
</reference>
<organism evidence="6 7">
    <name type="scientific">Hyunsoonleella pacifica</name>
    <dbReference type="NCBI Taxonomy" id="1080224"/>
    <lineage>
        <taxon>Bacteria</taxon>
        <taxon>Pseudomonadati</taxon>
        <taxon>Bacteroidota</taxon>
        <taxon>Flavobacteriia</taxon>
        <taxon>Flavobacteriales</taxon>
        <taxon>Flavobacteriaceae</taxon>
    </lineage>
</organism>
<accession>A0A4V2JAK4</accession>
<keyword evidence="7" id="KW-1185">Reference proteome</keyword>
<dbReference type="SUPFAM" id="SSF54534">
    <property type="entry name" value="FKBP-like"/>
    <property type="match status" value="1"/>
</dbReference>
<sequence>MSLRKIGFIISTITLVLVGCKSDDDSTEIPEVVIRDRGEQQTTDDAALIEYLSTHYYNAGDFDGNSNSGIADLIISEVPSSGVLPNATDRLLYTDDGDENNDAVQIVTTTFAETEYKYYLLELNKGGGATSPNFSDRIRVVYQGFLLDGSVFDSAVTPVDLNLIGDGTNTFGTITGWRKVFPLFNVAESFVDNGDGTVSYTNAGTGVMFLPSGLAYFASPPSIDIPAYSPLIFEFELLQSFVTDHDNDGIPSYLEKFLNEGEFADQFVVFQEEGQLDDDTDSNNFPNYVDTDDDGDGILTQDEIVVREVIGDSEEELNNTPLNNNEMLVSINYDVATQKYIGIIIDFIDTDNDNTPDYLDAD</sequence>
<evidence type="ECO:0000256" key="4">
    <source>
        <dbReference type="PROSITE-ProRule" id="PRU00277"/>
    </source>
</evidence>
<proteinExistence type="predicted"/>
<dbReference type="PROSITE" id="PS51257">
    <property type="entry name" value="PROKAR_LIPOPROTEIN"/>
    <property type="match status" value="1"/>
</dbReference>
<keyword evidence="3 4" id="KW-0697">Rotamase</keyword>
<dbReference type="EC" id="5.2.1.8" evidence="2 4"/>
<dbReference type="Proteomes" id="UP000292372">
    <property type="component" value="Unassembled WGS sequence"/>
</dbReference>
<feature type="domain" description="PPIase FKBP-type" evidence="5">
    <location>
        <begin position="135"/>
        <end position="241"/>
    </location>
</feature>
<dbReference type="EMBL" id="SIRS01000007">
    <property type="protein sequence ID" value="TBN13006.1"/>
    <property type="molecule type" value="Genomic_DNA"/>
</dbReference>
<evidence type="ECO:0000313" key="7">
    <source>
        <dbReference type="Proteomes" id="UP000292372"/>
    </source>
</evidence>
<evidence type="ECO:0000256" key="2">
    <source>
        <dbReference type="ARBA" id="ARBA00013194"/>
    </source>
</evidence>
<gene>
    <name evidence="6" type="ORF">EYD46_16000</name>
</gene>
<dbReference type="RefSeq" id="WP_130938179.1">
    <property type="nucleotide sequence ID" value="NZ_BMEE01000006.1"/>
</dbReference>
<evidence type="ECO:0000259" key="5">
    <source>
        <dbReference type="PROSITE" id="PS50059"/>
    </source>
</evidence>
<dbReference type="PROSITE" id="PS50059">
    <property type="entry name" value="FKBP_PPIASE"/>
    <property type="match status" value="1"/>
</dbReference>
<name>A0A4V2JAK4_9FLAO</name>
<evidence type="ECO:0000256" key="1">
    <source>
        <dbReference type="ARBA" id="ARBA00000971"/>
    </source>
</evidence>
<dbReference type="Gene3D" id="3.10.50.40">
    <property type="match status" value="1"/>
</dbReference>
<evidence type="ECO:0000256" key="3">
    <source>
        <dbReference type="ARBA" id="ARBA00023110"/>
    </source>
</evidence>
<protein>
    <recommendedName>
        <fullName evidence="2 4">peptidylprolyl isomerase</fullName>
        <ecNumber evidence="2 4">5.2.1.8</ecNumber>
    </recommendedName>
</protein>
<comment type="caution">
    <text evidence="6">The sequence shown here is derived from an EMBL/GenBank/DDBJ whole genome shotgun (WGS) entry which is preliminary data.</text>
</comment>